<evidence type="ECO:0000313" key="2">
    <source>
        <dbReference type="Proteomes" id="UP000035081"/>
    </source>
</evidence>
<dbReference type="AlphaFoldDB" id="W5YW51"/>
<sequence length="39" mass="4411">MHFGNMGMRSNFFETQTSIIDNAIPVVVKIKTENAAREL</sequence>
<proteinExistence type="predicted"/>
<name>W5YW51_9GAMM</name>
<protein>
    <submittedName>
        <fullName evidence="1">Uncharacterized protein</fullName>
    </submittedName>
</protein>
<evidence type="ECO:0000313" key="1">
    <source>
        <dbReference type="EMBL" id="AHI33452.1"/>
    </source>
</evidence>
<organism evidence="1 2">
    <name type="scientific">Marinobacter salarius</name>
    <dbReference type="NCBI Taxonomy" id="1420917"/>
    <lineage>
        <taxon>Bacteria</taxon>
        <taxon>Pseudomonadati</taxon>
        <taxon>Pseudomonadota</taxon>
        <taxon>Gammaproteobacteria</taxon>
        <taxon>Pseudomonadales</taxon>
        <taxon>Marinobacteraceae</taxon>
        <taxon>Marinobacter</taxon>
    </lineage>
</organism>
<dbReference type="Proteomes" id="UP000035081">
    <property type="component" value="Chromosome"/>
</dbReference>
<dbReference type="KEGG" id="msr:AU15_21600"/>
<dbReference type="HOGENOM" id="CLU_3312473_0_0_6"/>
<gene>
    <name evidence="1" type="ORF">AU15_21600</name>
</gene>
<reference evidence="1 2" key="1">
    <citation type="journal article" date="2014" name="Genome Announc.">
        <title>Draft Genome Sequences of Marinobacter similis A3d10T and Marinobacter salarius R9SW1T.</title>
        <authorList>
            <person name="Ivanova E.P."/>
            <person name="Ng H.J."/>
            <person name="Webb H.K."/>
            <person name="Feng G."/>
            <person name="Oshima K."/>
            <person name="Hattori M."/>
            <person name="Ohkuma M."/>
            <person name="Sergeev A.F."/>
            <person name="Mikhailov V.V."/>
            <person name="Crawford R.J."/>
            <person name="Sawabe T."/>
        </authorList>
    </citation>
    <scope>NUCLEOTIDE SEQUENCE [LARGE SCALE GENOMIC DNA]</scope>
    <source>
        <strain evidence="2">A3d10 and R9SW1</strain>
    </source>
</reference>
<accession>W5YW51</accession>
<dbReference type="EMBL" id="CP007152">
    <property type="protein sequence ID" value="AHI33452.1"/>
    <property type="molecule type" value="Genomic_DNA"/>
</dbReference>